<feature type="compositionally biased region" description="Low complexity" evidence="16">
    <location>
        <begin position="225"/>
        <end position="241"/>
    </location>
</feature>
<feature type="compositionally biased region" description="Polar residues" evidence="16">
    <location>
        <begin position="180"/>
        <end position="224"/>
    </location>
</feature>
<dbReference type="CDD" id="cd14368">
    <property type="entry name" value="CUE_DEF1_like"/>
    <property type="match status" value="1"/>
</dbReference>
<comment type="subcellular location">
    <subcellularLocation>
        <location evidence="3">Chromosome</location>
        <location evidence="3">Telomere</location>
    </subcellularLocation>
    <subcellularLocation>
        <location evidence="2">Cytoplasm</location>
    </subcellularLocation>
    <subcellularLocation>
        <location evidence="1">Nucleus</location>
    </subcellularLocation>
</comment>
<keyword evidence="17" id="KW-1133">Transmembrane helix</keyword>
<feature type="compositionally biased region" description="Low complexity" evidence="16">
    <location>
        <begin position="523"/>
        <end position="585"/>
    </location>
</feature>
<comment type="similarity">
    <text evidence="4">Belongs to the DEF1 family.</text>
</comment>
<dbReference type="EMBL" id="KN834814">
    <property type="protein sequence ID" value="KIK54654.1"/>
    <property type="molecule type" value="Genomic_DNA"/>
</dbReference>
<protein>
    <recommendedName>
        <fullName evidence="5">RNA polymerase II degradation factor 1</fullName>
    </recommendedName>
</protein>
<evidence type="ECO:0000256" key="12">
    <source>
        <dbReference type="ARBA" id="ARBA00022895"/>
    </source>
</evidence>
<keyword evidence="7" id="KW-0963">Cytoplasm</keyword>
<keyword evidence="6" id="KW-0158">Chromosome</keyword>
<dbReference type="HOGENOM" id="CLU_436172_0_0_1"/>
<dbReference type="GO" id="GO:0003677">
    <property type="term" value="F:DNA binding"/>
    <property type="evidence" value="ECO:0007669"/>
    <property type="project" value="UniProtKB-KW"/>
</dbReference>
<accession>A0A0D0BXU1</accession>
<evidence type="ECO:0000256" key="6">
    <source>
        <dbReference type="ARBA" id="ARBA00022454"/>
    </source>
</evidence>
<gene>
    <name evidence="19" type="ORF">GYMLUDRAFT_897734</name>
</gene>
<evidence type="ECO:0000256" key="17">
    <source>
        <dbReference type="SAM" id="Phobius"/>
    </source>
</evidence>
<dbReference type="GO" id="GO:0043130">
    <property type="term" value="F:ubiquitin binding"/>
    <property type="evidence" value="ECO:0007669"/>
    <property type="project" value="InterPro"/>
</dbReference>
<feature type="compositionally biased region" description="Low complexity" evidence="16">
    <location>
        <begin position="428"/>
        <end position="439"/>
    </location>
</feature>
<feature type="compositionally biased region" description="Basic residues" evidence="16">
    <location>
        <begin position="70"/>
        <end position="79"/>
    </location>
</feature>
<keyword evidence="8" id="KW-0597">Phosphoprotein</keyword>
<evidence type="ECO:0000256" key="15">
    <source>
        <dbReference type="ARBA" id="ARBA00023242"/>
    </source>
</evidence>
<evidence type="ECO:0000256" key="7">
    <source>
        <dbReference type="ARBA" id="ARBA00022490"/>
    </source>
</evidence>
<evidence type="ECO:0000256" key="4">
    <source>
        <dbReference type="ARBA" id="ARBA00005491"/>
    </source>
</evidence>
<evidence type="ECO:0000313" key="20">
    <source>
        <dbReference type="Proteomes" id="UP000053593"/>
    </source>
</evidence>
<evidence type="ECO:0000256" key="2">
    <source>
        <dbReference type="ARBA" id="ARBA00004496"/>
    </source>
</evidence>
<dbReference type="GO" id="GO:0005737">
    <property type="term" value="C:cytoplasm"/>
    <property type="evidence" value="ECO:0007669"/>
    <property type="project" value="UniProtKB-SubCell"/>
</dbReference>
<dbReference type="AlphaFoldDB" id="A0A0D0BXU1"/>
<evidence type="ECO:0000313" key="19">
    <source>
        <dbReference type="EMBL" id="KIK54654.1"/>
    </source>
</evidence>
<keyword evidence="12" id="KW-0779">Telomere</keyword>
<evidence type="ECO:0000256" key="3">
    <source>
        <dbReference type="ARBA" id="ARBA00004574"/>
    </source>
</evidence>
<dbReference type="OrthoDB" id="5396806at2759"/>
<keyword evidence="20" id="KW-1185">Reference proteome</keyword>
<keyword evidence="17" id="KW-0812">Transmembrane</keyword>
<feature type="compositionally biased region" description="Pro residues" evidence="16">
    <location>
        <begin position="264"/>
        <end position="287"/>
    </location>
</feature>
<evidence type="ECO:0000256" key="16">
    <source>
        <dbReference type="SAM" id="MobiDB-lite"/>
    </source>
</evidence>
<feature type="compositionally biased region" description="Low complexity" evidence="16">
    <location>
        <begin position="364"/>
        <end position="378"/>
    </location>
</feature>
<proteinExistence type="inferred from homology"/>
<feature type="transmembrane region" description="Helical" evidence="17">
    <location>
        <begin position="597"/>
        <end position="617"/>
    </location>
</feature>
<evidence type="ECO:0000256" key="5">
    <source>
        <dbReference type="ARBA" id="ARBA00020536"/>
    </source>
</evidence>
<feature type="compositionally biased region" description="Polar residues" evidence="16">
    <location>
        <begin position="162"/>
        <end position="172"/>
    </location>
</feature>
<dbReference type="GO" id="GO:0006281">
    <property type="term" value="P:DNA repair"/>
    <property type="evidence" value="ECO:0007669"/>
    <property type="project" value="UniProtKB-KW"/>
</dbReference>
<dbReference type="InterPro" id="IPR051833">
    <property type="entry name" value="TC-DDR_regulator"/>
</dbReference>
<dbReference type="PANTHER" id="PTHR16308:SF13">
    <property type="entry name" value="PROTEIN LINGERER"/>
    <property type="match status" value="1"/>
</dbReference>
<feature type="region of interest" description="Disordered" evidence="16">
    <location>
        <begin position="1"/>
        <end position="22"/>
    </location>
</feature>
<keyword evidence="14" id="KW-0234">DNA repair</keyword>
<feature type="compositionally biased region" description="Pro residues" evidence="16">
    <location>
        <begin position="379"/>
        <end position="388"/>
    </location>
</feature>
<evidence type="ECO:0000256" key="9">
    <source>
        <dbReference type="ARBA" id="ARBA00022763"/>
    </source>
</evidence>
<dbReference type="InterPro" id="IPR041803">
    <property type="entry name" value="DEF1_CUE"/>
</dbReference>
<evidence type="ECO:0000256" key="1">
    <source>
        <dbReference type="ARBA" id="ARBA00004123"/>
    </source>
</evidence>
<dbReference type="GO" id="GO:0005634">
    <property type="term" value="C:nucleus"/>
    <property type="evidence" value="ECO:0007669"/>
    <property type="project" value="UniProtKB-SubCell"/>
</dbReference>
<dbReference type="InterPro" id="IPR003892">
    <property type="entry name" value="CUE"/>
</dbReference>
<evidence type="ECO:0000256" key="8">
    <source>
        <dbReference type="ARBA" id="ARBA00022553"/>
    </source>
</evidence>
<keyword evidence="9" id="KW-0227">DNA damage</keyword>
<keyword evidence="13" id="KW-0238">DNA-binding</keyword>
<evidence type="ECO:0000259" key="18">
    <source>
        <dbReference type="PROSITE" id="PS51140"/>
    </source>
</evidence>
<feature type="region of interest" description="Disordered" evidence="16">
    <location>
        <begin position="57"/>
        <end position="506"/>
    </location>
</feature>
<feature type="domain" description="CUE" evidence="18">
    <location>
        <begin position="20"/>
        <end position="63"/>
    </location>
</feature>
<dbReference type="PROSITE" id="PS51140">
    <property type="entry name" value="CUE"/>
    <property type="match status" value="1"/>
</dbReference>
<feature type="compositionally biased region" description="Low complexity" evidence="16">
    <location>
        <begin position="482"/>
        <end position="502"/>
    </location>
</feature>
<evidence type="ECO:0000256" key="10">
    <source>
        <dbReference type="ARBA" id="ARBA00022786"/>
    </source>
</evidence>
<organism evidence="19 20">
    <name type="scientific">Collybiopsis luxurians FD-317 M1</name>
    <dbReference type="NCBI Taxonomy" id="944289"/>
    <lineage>
        <taxon>Eukaryota</taxon>
        <taxon>Fungi</taxon>
        <taxon>Dikarya</taxon>
        <taxon>Basidiomycota</taxon>
        <taxon>Agaricomycotina</taxon>
        <taxon>Agaricomycetes</taxon>
        <taxon>Agaricomycetidae</taxon>
        <taxon>Agaricales</taxon>
        <taxon>Marasmiineae</taxon>
        <taxon>Omphalotaceae</taxon>
        <taxon>Collybiopsis</taxon>
        <taxon>Collybiopsis luxurians</taxon>
    </lineage>
</organism>
<evidence type="ECO:0000256" key="13">
    <source>
        <dbReference type="ARBA" id="ARBA00023125"/>
    </source>
</evidence>
<dbReference type="Proteomes" id="UP000053593">
    <property type="component" value="Unassembled WGS sequence"/>
</dbReference>
<keyword evidence="15" id="KW-0539">Nucleus</keyword>
<keyword evidence="11" id="KW-0832">Ubl conjugation</keyword>
<sequence>MASYKSAIRTAPANDQSESKFKDKARQLQEFFPAWSHDDLQSLLVEVNGDVEIAATRISDGQAEQWGSVSRKKDKKPVHASKDSFSSAPPTRGDFRGGRGGARGGRGGPARGGGAVRGARGDFRGGRGGHSNGHSRTSSPAVGQSIDNKATDASKPVVENIVNDSTPSTWNEVSKAEDIPSTSGLAPSGSTTSAWGAPTITNAWGTQDTASDATSVHANTTVNGSTSATSPNASAPTSVSAKPISKSPATSKLSWAQIARPQEKPVPPPSAPIVQQQPPPPPPPAPSEPTVTANAPSTTTPVHVPPEPEPLTNTGWEDPTTVQTPSFDEEPSAPVASSEQAKSEQKPESEAAPAPHEPAPSKPSEPAVVEVPASAAPSTPAPPTPAPSTPSKVAARPAAVSQRSSVRHSNYAKIASDQGGVVMPPTPSSIGANLSSISSFGTFGDFKSSGAEKVSMQFGSLSLGGTAEPEPEPEAASPPAPAASTETTTPATQAPTAAPEQTVPSASASLNSGLYQVQTQPLPTSVSQPAVPSSTTPSTNVSASPAQSLQQQSVTSTQPQSLSQLPQQLQQQTTQSSQSLPSHHQYSQHGLPTMKCFLFLFLPFVFLCPISPCSLILRNCLCLSYHT</sequence>
<name>A0A0D0BXU1_9AGAR</name>
<reference evidence="19 20" key="1">
    <citation type="submission" date="2014-04" db="EMBL/GenBank/DDBJ databases">
        <title>Evolutionary Origins and Diversification of the Mycorrhizal Mutualists.</title>
        <authorList>
            <consortium name="DOE Joint Genome Institute"/>
            <consortium name="Mycorrhizal Genomics Consortium"/>
            <person name="Kohler A."/>
            <person name="Kuo A."/>
            <person name="Nagy L.G."/>
            <person name="Floudas D."/>
            <person name="Copeland A."/>
            <person name="Barry K.W."/>
            <person name="Cichocki N."/>
            <person name="Veneault-Fourrey C."/>
            <person name="LaButti K."/>
            <person name="Lindquist E.A."/>
            <person name="Lipzen A."/>
            <person name="Lundell T."/>
            <person name="Morin E."/>
            <person name="Murat C."/>
            <person name="Riley R."/>
            <person name="Ohm R."/>
            <person name="Sun H."/>
            <person name="Tunlid A."/>
            <person name="Henrissat B."/>
            <person name="Grigoriev I.V."/>
            <person name="Hibbett D.S."/>
            <person name="Martin F."/>
        </authorList>
    </citation>
    <scope>NUCLEOTIDE SEQUENCE [LARGE SCALE GENOMIC DNA]</scope>
    <source>
        <strain evidence="19 20">FD-317 M1</strain>
    </source>
</reference>
<evidence type="ECO:0000256" key="11">
    <source>
        <dbReference type="ARBA" id="ARBA00022843"/>
    </source>
</evidence>
<keyword evidence="10" id="KW-0833">Ubl conjugation pathway</keyword>
<dbReference type="PANTHER" id="PTHR16308">
    <property type="entry name" value="UBIQUITIN ASSOCIATED PROTEIN 2-LIKE/LINGERER"/>
    <property type="match status" value="1"/>
</dbReference>
<dbReference type="GO" id="GO:0000781">
    <property type="term" value="C:chromosome, telomeric region"/>
    <property type="evidence" value="ECO:0007669"/>
    <property type="project" value="UniProtKB-SubCell"/>
</dbReference>
<feature type="compositionally biased region" description="Gly residues" evidence="16">
    <location>
        <begin position="98"/>
        <end position="116"/>
    </location>
</feature>
<dbReference type="Pfam" id="PF02845">
    <property type="entry name" value="CUE"/>
    <property type="match status" value="1"/>
</dbReference>
<feature type="region of interest" description="Disordered" evidence="16">
    <location>
        <begin position="521"/>
        <end position="585"/>
    </location>
</feature>
<feature type="compositionally biased region" description="Polar residues" evidence="16">
    <location>
        <begin position="132"/>
        <end position="148"/>
    </location>
</feature>
<keyword evidence="17" id="KW-0472">Membrane</keyword>
<evidence type="ECO:0000256" key="14">
    <source>
        <dbReference type="ARBA" id="ARBA00023204"/>
    </source>
</evidence>